<sequence length="411" mass="45325">MRKAPSFDVSLGLEWYITDTRPCGGVIKRAPEDFVVEEILEGGLVVSASGFGGIGGRPGPWLWVHVVKRDVDTLKLVEALRRSLGLRRGDIGIGGIKDARAVASQIISLFGVKPEDLPKIPGVEYKGFWYADSPVSPSRIAGNRFTLVLRDVDVECAAEALRALKASPLPNYYGYQRFGTVRPVSHLLGRALVRRDPDEFIEVMFCRVFEAESPAAREARELACRGDYSAALSKMPKSLLEERRLLKALASGENPWNAIMAVPYSILKIFVEAYQAYLFNKMLSLRLADGPLGAAEDDLVLEGGYPILAAKASDRQPVLPVPGSGLIIPESRARDYLRRVLGEEGLELRDFALSRVGVAGSYRRIFVSPVWISEDLSDGVAKFSFDMPRGSYATVVLREIVKPELPYRHGF</sequence>
<dbReference type="Proteomes" id="UP000008138">
    <property type="component" value="Chromosome"/>
</dbReference>
<evidence type="ECO:0000313" key="6">
    <source>
        <dbReference type="Proteomes" id="UP000008138"/>
    </source>
</evidence>
<dbReference type="Gene3D" id="1.10.1510.30">
    <property type="match status" value="1"/>
</dbReference>
<name>F2L4F2_THEU7</name>
<dbReference type="InterPro" id="IPR001656">
    <property type="entry name" value="PsdUridine_synth_TruD"/>
</dbReference>
<dbReference type="NCBIfam" id="TIGR00094">
    <property type="entry name" value="tRNA_TruD_broad"/>
    <property type="match status" value="1"/>
</dbReference>
<dbReference type="InterPro" id="IPR011760">
    <property type="entry name" value="PsdUridine_synth_TruD_insert"/>
</dbReference>
<keyword evidence="6" id="KW-1185">Reference proteome</keyword>
<feature type="domain" description="TRUD" evidence="4">
    <location>
        <begin position="168"/>
        <end position="368"/>
    </location>
</feature>
<evidence type="ECO:0000256" key="1">
    <source>
        <dbReference type="ARBA" id="ARBA00007953"/>
    </source>
</evidence>
<dbReference type="Gene3D" id="3.30.70.3160">
    <property type="match status" value="1"/>
</dbReference>
<accession>F2L4F2</accession>
<dbReference type="EC" id="5.4.99.27" evidence="3"/>
<dbReference type="Pfam" id="PF01142">
    <property type="entry name" value="TruD"/>
    <property type="match status" value="1"/>
</dbReference>
<comment type="catalytic activity">
    <reaction evidence="3">
        <text>uridine(13) in tRNA = pseudouridine(13) in tRNA</text>
        <dbReference type="Rhea" id="RHEA:42540"/>
        <dbReference type="Rhea" id="RHEA-COMP:10105"/>
        <dbReference type="Rhea" id="RHEA-COMP:10106"/>
        <dbReference type="ChEBI" id="CHEBI:65314"/>
        <dbReference type="ChEBI" id="CHEBI:65315"/>
        <dbReference type="EC" id="5.4.99.27"/>
    </reaction>
</comment>
<evidence type="ECO:0000256" key="2">
    <source>
        <dbReference type="ARBA" id="ARBA00023235"/>
    </source>
</evidence>
<dbReference type="RefSeq" id="WP_013680719.1">
    <property type="nucleotide sequence ID" value="NC_015315.1"/>
</dbReference>
<keyword evidence="3" id="KW-0819">tRNA processing</keyword>
<dbReference type="AlphaFoldDB" id="F2L4F2"/>
<dbReference type="STRING" id="999630.TUZN_1925"/>
<keyword evidence="2 3" id="KW-0413">Isomerase</keyword>
<dbReference type="PIRSF" id="PIRSF037016">
    <property type="entry name" value="Pseudouridin_synth_euk_prd"/>
    <property type="match status" value="1"/>
</dbReference>
<evidence type="ECO:0000313" key="5">
    <source>
        <dbReference type="EMBL" id="AEA13384.1"/>
    </source>
</evidence>
<dbReference type="PANTHER" id="PTHR13326:SF21">
    <property type="entry name" value="PSEUDOURIDYLATE SYNTHASE PUS7L"/>
    <property type="match status" value="1"/>
</dbReference>
<dbReference type="GO" id="GO:0160150">
    <property type="term" value="F:tRNA pseudouridine(13) synthase activity"/>
    <property type="evidence" value="ECO:0007669"/>
    <property type="project" value="UniProtKB-EC"/>
</dbReference>
<dbReference type="PANTHER" id="PTHR13326">
    <property type="entry name" value="TRNA PSEUDOURIDINE SYNTHASE D"/>
    <property type="match status" value="1"/>
</dbReference>
<dbReference type="InterPro" id="IPR042214">
    <property type="entry name" value="TruD_catalytic"/>
</dbReference>
<dbReference type="GeneID" id="10361437"/>
<dbReference type="Gene3D" id="3.30.2350.20">
    <property type="entry name" value="TruD, catalytic domain"/>
    <property type="match status" value="1"/>
</dbReference>
<reference key="2">
    <citation type="submission" date="2011-03" db="EMBL/GenBank/DDBJ databases">
        <title>Complete genome sequence of the thermoacidophilic crenarchaeon Thermoproteus uzoniensis 768-20.</title>
        <authorList>
            <person name="Mardanov A.V."/>
            <person name="Gumerov V.M."/>
            <person name="Beletsky A.V."/>
            <person name="Prokofeva M.I."/>
            <person name="Bonch-Osmolovskaya E.A."/>
            <person name="Ravin N.V."/>
            <person name="Skryabin K.G."/>
        </authorList>
    </citation>
    <scope>NUCLEOTIDE SEQUENCE</scope>
    <source>
        <strain>768-20</strain>
    </source>
</reference>
<feature type="active site" description="Nucleophile" evidence="3">
    <location>
        <position position="98"/>
    </location>
</feature>
<dbReference type="HOGENOM" id="CLU_005281_4_1_2"/>
<dbReference type="GO" id="GO:0003723">
    <property type="term" value="F:RNA binding"/>
    <property type="evidence" value="ECO:0007669"/>
    <property type="project" value="InterPro"/>
</dbReference>
<dbReference type="SUPFAM" id="SSF55120">
    <property type="entry name" value="Pseudouridine synthase"/>
    <property type="match status" value="1"/>
</dbReference>
<dbReference type="eggNOG" id="arCOG04252">
    <property type="taxonomic scope" value="Archaea"/>
</dbReference>
<dbReference type="PROSITE" id="PS50984">
    <property type="entry name" value="TRUD"/>
    <property type="match status" value="1"/>
</dbReference>
<organism evidence="5 6">
    <name type="scientific">Thermoproteus uzoniensis (strain 768-20)</name>
    <dbReference type="NCBI Taxonomy" id="999630"/>
    <lineage>
        <taxon>Archaea</taxon>
        <taxon>Thermoproteota</taxon>
        <taxon>Thermoprotei</taxon>
        <taxon>Thermoproteales</taxon>
        <taxon>Thermoproteaceae</taxon>
        <taxon>Thermoproteus</taxon>
    </lineage>
</organism>
<comment type="function">
    <text evidence="3">Could be responsible for synthesis of pseudouridine from uracil-13 in transfer RNAs.</text>
</comment>
<dbReference type="KEGG" id="tuz:TUZN_1925"/>
<gene>
    <name evidence="3" type="primary">truD</name>
    <name evidence="5" type="ordered locus">TUZN_1925</name>
</gene>
<comment type="similarity">
    <text evidence="1 3">Belongs to the pseudouridine synthase TruD family.</text>
</comment>
<dbReference type="GO" id="GO:0031119">
    <property type="term" value="P:tRNA pseudouridine synthesis"/>
    <property type="evidence" value="ECO:0007669"/>
    <property type="project" value="UniProtKB-UniRule"/>
</dbReference>
<evidence type="ECO:0000259" key="4">
    <source>
        <dbReference type="PROSITE" id="PS50984"/>
    </source>
</evidence>
<proteinExistence type="inferred from homology"/>
<reference evidence="5 6" key="1">
    <citation type="journal article" date="2011" name="J. Bacteriol.">
        <title>Complete genome sequence of the thermoacidophilic crenarchaeon Thermoproteus uzoniensis 768-20.</title>
        <authorList>
            <person name="Mardanov A.V."/>
            <person name="Gumerov V.M."/>
            <person name="Beletsky A.V."/>
            <person name="Prokofeva M.I."/>
            <person name="Bonch-Osmolovskaya E.A."/>
            <person name="Ravin N.V."/>
            <person name="Skryabin K.G."/>
        </authorList>
    </citation>
    <scope>NUCLEOTIDE SEQUENCE [LARGE SCALE GENOMIC DNA]</scope>
    <source>
        <strain evidence="5 6">768-20</strain>
    </source>
</reference>
<protein>
    <recommendedName>
        <fullName evidence="3">Probable tRNA pseudouridine synthase D</fullName>
        <ecNumber evidence="3">5.4.99.27</ecNumber>
    </recommendedName>
    <alternativeName>
        <fullName evidence="3">tRNA pseudouridine(13) synthase</fullName>
    </alternativeName>
    <alternativeName>
        <fullName evidence="3">tRNA pseudouridylate synthase D</fullName>
    </alternativeName>
    <alternativeName>
        <fullName evidence="3">tRNA-uridine isomerase D</fullName>
    </alternativeName>
</protein>
<dbReference type="EMBL" id="CP002590">
    <property type="protein sequence ID" value="AEA13384.1"/>
    <property type="molecule type" value="Genomic_DNA"/>
</dbReference>
<dbReference type="InterPro" id="IPR020103">
    <property type="entry name" value="PsdUridine_synth_cat_dom_sf"/>
</dbReference>
<dbReference type="OrthoDB" id="1798at2157"/>
<dbReference type="HAMAP" id="MF_01082">
    <property type="entry name" value="TruD"/>
    <property type="match status" value="1"/>
</dbReference>
<evidence type="ECO:0000256" key="3">
    <source>
        <dbReference type="HAMAP-Rule" id="MF_01082"/>
    </source>
</evidence>